<accession>A0A4D6GWK9</accession>
<reference evidence="3 5" key="2">
    <citation type="submission" date="2019-07" db="EMBL/GenBank/DDBJ databases">
        <title>Genomic Encyclopedia of Archaeal and Bacterial Type Strains, Phase II (KMG-II): from individual species to whole genera.</title>
        <authorList>
            <person name="Goeker M."/>
        </authorList>
    </citation>
    <scope>NUCLEOTIDE SEQUENCE [LARGE SCALE GENOMIC DNA]</scope>
    <source>
        <strain evidence="3 5">DSM 3754</strain>
    </source>
</reference>
<evidence type="ECO:0000313" key="2">
    <source>
        <dbReference type="EMBL" id="QCC44842.1"/>
    </source>
</evidence>
<evidence type="ECO:0000313" key="3">
    <source>
        <dbReference type="EMBL" id="TYO75577.1"/>
    </source>
</evidence>
<evidence type="ECO:0000313" key="4">
    <source>
        <dbReference type="Proteomes" id="UP000296216"/>
    </source>
</evidence>
<reference evidence="2 4" key="1">
    <citation type="journal article" date="2019" name="Microbiol. Resour. Announc.">
        <title>The Genome Sequence of the Halobacterium salinarum Type Strain Is Closely Related to That of Laboratory Strains NRC-1 and R1.</title>
        <authorList>
            <person name="Pfeiffer F."/>
            <person name="Marchfelder A."/>
            <person name="Habermann B."/>
            <person name="Dyall-Smith M.L."/>
        </authorList>
    </citation>
    <scope>NUCLEOTIDE SEQUENCE [LARGE SCALE GENOMIC DNA]</scope>
    <source>
        <strain evidence="2">91-R6</strain>
        <strain evidence="4">ATCC 33171 / DSM 3754 / JCM 8978 / NBRC 102687 / NCIMB 764 / 91-R6</strain>
    </source>
</reference>
<dbReference type="EMBL" id="CP038631">
    <property type="protein sequence ID" value="QCC44842.1"/>
    <property type="molecule type" value="Genomic_DNA"/>
</dbReference>
<dbReference type="Proteomes" id="UP000296216">
    <property type="component" value="Chromosome"/>
</dbReference>
<reference evidence="2" key="3">
    <citation type="journal article" name="MicrobiologyOpen">
        <title>Whole-genome comparison between the type strain of Halobacterium salinarum (DSM 3754(T)) and the laboratory strains R1 and NRC-1.</title>
        <authorList>
            <person name="Pfeiffer F."/>
            <person name="Losensky G."/>
            <person name="Marchfelder A."/>
            <person name="Habermann B."/>
            <person name="Dyall-Smith M."/>
        </authorList>
    </citation>
    <scope>NUCLEOTIDE SEQUENCE</scope>
    <source>
        <strain evidence="2">91-R6</strain>
    </source>
</reference>
<dbReference type="Pfam" id="PF24743">
    <property type="entry name" value="DUF7692"/>
    <property type="match status" value="1"/>
</dbReference>
<evidence type="ECO:0000259" key="1">
    <source>
        <dbReference type="Pfam" id="PF24743"/>
    </source>
</evidence>
<dbReference type="EMBL" id="VRYN01000004">
    <property type="protein sequence ID" value="TYO75577.1"/>
    <property type="molecule type" value="Genomic_DNA"/>
</dbReference>
<sequence length="85" mass="9520">MRIRTDGEYAHREDTIEAAANRLDCNKTHAVLVSCEVVGDVLNGVEDALEHPDLPPRIRRELAETISTRRVDVKVPETKASVRVD</sequence>
<name>A0A4D6GWK9_HALS9</name>
<dbReference type="InterPro" id="IPR056109">
    <property type="entry name" value="DUF7692"/>
</dbReference>
<dbReference type="AlphaFoldDB" id="A0A4D6GWK9"/>
<feature type="domain" description="DUF7692" evidence="1">
    <location>
        <begin position="1"/>
        <end position="54"/>
    </location>
</feature>
<dbReference type="Proteomes" id="UP000323075">
    <property type="component" value="Unassembled WGS sequence"/>
</dbReference>
<gene>
    <name evidence="3" type="ORF">APQ99_01900</name>
    <name evidence="2" type="ORF">HBSAL_05885</name>
</gene>
<protein>
    <recommendedName>
        <fullName evidence="1">DUF7692 domain-containing protein</fullName>
    </recommendedName>
</protein>
<organism evidence="2 4">
    <name type="scientific">Halobacterium salinarum (strain ATCC 33171 / DSM 3754 / JCM 8978 / NBRC 102687 / NCIMB 764 / 91-R6)</name>
    <dbReference type="NCBI Taxonomy" id="2597657"/>
    <lineage>
        <taxon>Archaea</taxon>
        <taxon>Methanobacteriati</taxon>
        <taxon>Methanobacteriota</taxon>
        <taxon>Stenosarchaea group</taxon>
        <taxon>Halobacteria</taxon>
        <taxon>Halobacteriales</taxon>
        <taxon>Halobacteriaceae</taxon>
        <taxon>Halobacterium</taxon>
    </lineage>
</organism>
<dbReference type="RefSeq" id="WP_136361317.1">
    <property type="nucleotide sequence ID" value="NZ_VRYN01000004.1"/>
</dbReference>
<evidence type="ECO:0000313" key="5">
    <source>
        <dbReference type="Proteomes" id="UP000323075"/>
    </source>
</evidence>
<dbReference type="GeneID" id="39855022"/>
<proteinExistence type="predicted"/>